<keyword evidence="5 9" id="KW-0964">Secreted</keyword>
<dbReference type="OMA" id="ANKGQRC"/>
<evidence type="ECO:0000256" key="4">
    <source>
        <dbReference type="ARBA" id="ARBA00022514"/>
    </source>
</evidence>
<dbReference type="Gene3D" id="2.40.50.40">
    <property type="match status" value="1"/>
</dbReference>
<protein>
    <recommendedName>
        <fullName evidence="9">C-X-C motif chemokine</fullName>
    </recommendedName>
</protein>
<evidence type="ECO:0000256" key="1">
    <source>
        <dbReference type="ARBA" id="ARBA00004613"/>
    </source>
</evidence>
<sequence>MRSAAFILLACLLFIDVEGMVLPRGRCQCMDTGVESIKPKLIEKVEVLYPSSSCKNLEIIVTLKGEGEQRCLNPSSHFAQNFVKKMQKQKRSRE</sequence>
<evidence type="ECO:0000313" key="11">
    <source>
        <dbReference type="EMBL" id="KAG5834230.1"/>
    </source>
</evidence>
<dbReference type="PROSITE" id="PS00471">
    <property type="entry name" value="SMALL_CYTOKINES_CXC"/>
    <property type="match status" value="1"/>
</dbReference>
<dbReference type="SMART" id="SM00199">
    <property type="entry name" value="SCY"/>
    <property type="match status" value="1"/>
</dbReference>
<evidence type="ECO:0000256" key="6">
    <source>
        <dbReference type="ARBA" id="ARBA00022729"/>
    </source>
</evidence>
<evidence type="ECO:0000313" key="12">
    <source>
        <dbReference type="Proteomes" id="UP001044222"/>
    </source>
</evidence>
<dbReference type="InterPro" id="IPR036048">
    <property type="entry name" value="Interleukin_8-like_sf"/>
</dbReference>
<evidence type="ECO:0000256" key="2">
    <source>
        <dbReference type="ARBA" id="ARBA00010665"/>
    </source>
</evidence>
<proteinExistence type="inferred from homology"/>
<keyword evidence="12" id="KW-1185">Reference proteome</keyword>
<dbReference type="GO" id="GO:0006955">
    <property type="term" value="P:immune response"/>
    <property type="evidence" value="ECO:0007669"/>
    <property type="project" value="InterPro"/>
</dbReference>
<organism evidence="11 12">
    <name type="scientific">Anguilla anguilla</name>
    <name type="common">European freshwater eel</name>
    <name type="synonym">Muraena anguilla</name>
    <dbReference type="NCBI Taxonomy" id="7936"/>
    <lineage>
        <taxon>Eukaryota</taxon>
        <taxon>Metazoa</taxon>
        <taxon>Chordata</taxon>
        <taxon>Craniata</taxon>
        <taxon>Vertebrata</taxon>
        <taxon>Euteleostomi</taxon>
        <taxon>Actinopterygii</taxon>
        <taxon>Neopterygii</taxon>
        <taxon>Teleostei</taxon>
        <taxon>Anguilliformes</taxon>
        <taxon>Anguillidae</taxon>
        <taxon>Anguilla</taxon>
    </lineage>
</organism>
<evidence type="ECO:0000256" key="5">
    <source>
        <dbReference type="ARBA" id="ARBA00022525"/>
    </source>
</evidence>
<keyword evidence="4 9" id="KW-0202">Cytokine</keyword>
<comment type="function">
    <text evidence="8">Ligand for cxcr3.2. Chemotactic for macrophages.</text>
</comment>
<keyword evidence="3 9" id="KW-0145">Chemotaxis</keyword>
<dbReference type="InterPro" id="IPR001089">
    <property type="entry name" value="Chemokine_CXC"/>
</dbReference>
<feature type="signal peptide" evidence="9">
    <location>
        <begin position="1"/>
        <end position="19"/>
    </location>
</feature>
<dbReference type="EMBL" id="JAFIRN010000015">
    <property type="protein sequence ID" value="KAG5834230.1"/>
    <property type="molecule type" value="Genomic_DNA"/>
</dbReference>
<dbReference type="InterPro" id="IPR018048">
    <property type="entry name" value="Chemokine_CXC_CS"/>
</dbReference>
<dbReference type="GO" id="GO:0006952">
    <property type="term" value="P:defense response"/>
    <property type="evidence" value="ECO:0007669"/>
    <property type="project" value="InterPro"/>
</dbReference>
<feature type="domain" description="Chemokine interleukin-8-like" evidence="10">
    <location>
        <begin position="24"/>
        <end position="86"/>
    </location>
</feature>
<evidence type="ECO:0000256" key="7">
    <source>
        <dbReference type="ARBA" id="ARBA00023157"/>
    </source>
</evidence>
<comment type="caution">
    <text evidence="11">The sequence shown here is derived from an EMBL/GenBank/DDBJ whole genome shotgun (WGS) entry which is preliminary data.</text>
</comment>
<dbReference type="CDD" id="cd00273">
    <property type="entry name" value="Chemokine_CXC"/>
    <property type="match status" value="1"/>
</dbReference>
<name>A0A9D3LNH9_ANGAN</name>
<comment type="subcellular location">
    <subcellularLocation>
        <location evidence="1 9">Secreted</location>
    </subcellularLocation>
</comment>
<dbReference type="PRINTS" id="PR00436">
    <property type="entry name" value="INTERLEUKIN8"/>
</dbReference>
<evidence type="ECO:0000256" key="8">
    <source>
        <dbReference type="ARBA" id="ARBA00054901"/>
    </source>
</evidence>
<reference evidence="11" key="1">
    <citation type="submission" date="2021-01" db="EMBL/GenBank/DDBJ databases">
        <title>A chromosome-scale assembly of European eel, Anguilla anguilla.</title>
        <authorList>
            <person name="Henkel C."/>
            <person name="Jong-Raadsen S.A."/>
            <person name="Dufour S."/>
            <person name="Weltzien F.-A."/>
            <person name="Palstra A.P."/>
            <person name="Pelster B."/>
            <person name="Spaink H.P."/>
            <person name="Van Den Thillart G.E."/>
            <person name="Jansen H."/>
            <person name="Zahm M."/>
            <person name="Klopp C."/>
            <person name="Cedric C."/>
            <person name="Louis A."/>
            <person name="Berthelot C."/>
            <person name="Parey E."/>
            <person name="Roest Crollius H."/>
            <person name="Montfort J."/>
            <person name="Robinson-Rechavi M."/>
            <person name="Bucao C."/>
            <person name="Bouchez O."/>
            <person name="Gislard M."/>
            <person name="Lluch J."/>
            <person name="Milhes M."/>
            <person name="Lampietro C."/>
            <person name="Lopez Roques C."/>
            <person name="Donnadieu C."/>
            <person name="Braasch I."/>
            <person name="Desvignes T."/>
            <person name="Postlethwait J."/>
            <person name="Bobe J."/>
            <person name="Guiguen Y."/>
            <person name="Dirks R."/>
        </authorList>
    </citation>
    <scope>NUCLEOTIDE SEQUENCE</scope>
    <source>
        <strain evidence="11">Tag_6206</strain>
        <tissue evidence="11">Liver</tissue>
    </source>
</reference>
<dbReference type="AlphaFoldDB" id="A0A9D3LNH9"/>
<dbReference type="GO" id="GO:0008009">
    <property type="term" value="F:chemokine activity"/>
    <property type="evidence" value="ECO:0007669"/>
    <property type="project" value="InterPro"/>
</dbReference>
<evidence type="ECO:0000259" key="10">
    <source>
        <dbReference type="SMART" id="SM00199"/>
    </source>
</evidence>
<dbReference type="PANTHER" id="PTHR12015:SF191">
    <property type="entry name" value="C-X-C MOTIF CHEMOKINE 11"/>
    <property type="match status" value="1"/>
</dbReference>
<feature type="chain" id="PRO_5039749810" description="C-X-C motif chemokine" evidence="9">
    <location>
        <begin position="20"/>
        <end position="94"/>
    </location>
</feature>
<keyword evidence="6 9" id="KW-0732">Signal</keyword>
<dbReference type="PRINTS" id="PR00437">
    <property type="entry name" value="SMALLCYTKCXC"/>
</dbReference>
<dbReference type="GO" id="GO:0042056">
    <property type="term" value="F:chemoattractant activity"/>
    <property type="evidence" value="ECO:0007669"/>
    <property type="project" value="UniProtKB-ARBA"/>
</dbReference>
<keyword evidence="7" id="KW-1015">Disulfide bond</keyword>
<evidence type="ECO:0000256" key="9">
    <source>
        <dbReference type="RuleBase" id="RU361149"/>
    </source>
</evidence>
<dbReference type="Proteomes" id="UP001044222">
    <property type="component" value="Chromosome 15"/>
</dbReference>
<dbReference type="InterPro" id="IPR039809">
    <property type="entry name" value="Chemokine_b/g/d"/>
</dbReference>
<dbReference type="FunFam" id="2.40.50.40:FF:000004">
    <property type="entry name" value="C-X-C motif chemokine"/>
    <property type="match status" value="1"/>
</dbReference>
<dbReference type="GO" id="GO:0005615">
    <property type="term" value="C:extracellular space"/>
    <property type="evidence" value="ECO:0007669"/>
    <property type="project" value="UniProtKB-UniRule"/>
</dbReference>
<dbReference type="Pfam" id="PF00048">
    <property type="entry name" value="IL8"/>
    <property type="match status" value="1"/>
</dbReference>
<dbReference type="InterPro" id="IPR033899">
    <property type="entry name" value="CXC_Chemokine_domain"/>
</dbReference>
<dbReference type="OrthoDB" id="9948647at2759"/>
<gene>
    <name evidence="11" type="ORF">ANANG_G00259360</name>
</gene>
<comment type="similarity">
    <text evidence="2 9">Belongs to the intercrine alpha (chemokine CxC) family.</text>
</comment>
<evidence type="ECO:0000256" key="3">
    <source>
        <dbReference type="ARBA" id="ARBA00022500"/>
    </source>
</evidence>
<accession>A0A9D3LNH9</accession>
<dbReference type="PANTHER" id="PTHR12015">
    <property type="entry name" value="SMALL INDUCIBLE CYTOKINE A"/>
    <property type="match status" value="1"/>
</dbReference>
<dbReference type="InterPro" id="IPR001811">
    <property type="entry name" value="Chemokine_IL8-like_dom"/>
</dbReference>
<dbReference type="SUPFAM" id="SSF54117">
    <property type="entry name" value="Interleukin 8-like chemokines"/>
    <property type="match status" value="1"/>
</dbReference>